<dbReference type="CDD" id="cd03801">
    <property type="entry name" value="GT4_PimA-like"/>
    <property type="match status" value="1"/>
</dbReference>
<dbReference type="STRING" id="1797471.A3A71_00670"/>
<dbReference type="PANTHER" id="PTHR12526">
    <property type="entry name" value="GLYCOSYLTRANSFERASE"/>
    <property type="match status" value="1"/>
</dbReference>
<dbReference type="SUPFAM" id="SSF53756">
    <property type="entry name" value="UDP-Glycosyltransferase/glycogen phosphorylase"/>
    <property type="match status" value="1"/>
</dbReference>
<organism evidence="2 3">
    <name type="scientific">Candidatus Berkelbacteria bacterium RIFCSPLOWO2_01_FULL_50_28</name>
    <dbReference type="NCBI Taxonomy" id="1797471"/>
    <lineage>
        <taxon>Bacteria</taxon>
        <taxon>Candidatus Berkelbacteria</taxon>
    </lineage>
</organism>
<dbReference type="AlphaFoldDB" id="A0A1F5EB02"/>
<dbReference type="Pfam" id="PF13439">
    <property type="entry name" value="Glyco_transf_4"/>
    <property type="match status" value="1"/>
</dbReference>
<name>A0A1F5EB02_9BACT</name>
<dbReference type="Gene3D" id="3.40.50.2000">
    <property type="entry name" value="Glycogen Phosphorylase B"/>
    <property type="match status" value="2"/>
</dbReference>
<evidence type="ECO:0000259" key="1">
    <source>
        <dbReference type="Pfam" id="PF13439"/>
    </source>
</evidence>
<dbReference type="EMBL" id="MEZX01000002">
    <property type="protein sequence ID" value="OGD64555.1"/>
    <property type="molecule type" value="Genomic_DNA"/>
</dbReference>
<reference evidence="2 3" key="1">
    <citation type="journal article" date="2016" name="Nat. Commun.">
        <title>Thousands of microbial genomes shed light on interconnected biogeochemical processes in an aquifer system.</title>
        <authorList>
            <person name="Anantharaman K."/>
            <person name="Brown C.T."/>
            <person name="Hug L.A."/>
            <person name="Sharon I."/>
            <person name="Castelle C.J."/>
            <person name="Probst A.J."/>
            <person name="Thomas B.C."/>
            <person name="Singh A."/>
            <person name="Wilkins M.J."/>
            <person name="Karaoz U."/>
            <person name="Brodie E.L."/>
            <person name="Williams K.H."/>
            <person name="Hubbard S.S."/>
            <person name="Banfield J.F."/>
        </authorList>
    </citation>
    <scope>NUCLEOTIDE SEQUENCE [LARGE SCALE GENOMIC DNA]</scope>
</reference>
<evidence type="ECO:0000313" key="3">
    <source>
        <dbReference type="Proteomes" id="UP000177481"/>
    </source>
</evidence>
<dbReference type="InterPro" id="IPR028098">
    <property type="entry name" value="Glyco_trans_4-like_N"/>
</dbReference>
<proteinExistence type="predicted"/>
<sequence>MKILVVVPYFDEPHRWMISGQKTAFELARHHQVVVLTTGVKAAVERPVPNLTIHRIKDWFIPDPVNFSIIPGLYGAVRRLVRTESPDAFLINKHMFWSSLSIWPLKRMGKKVVVQTDTFPGVNWFPRSKLVGLVMIIYARLVGNRIMKAADKVVLLHEGLVEDAKRLGLNYTVIHNGLELDKFDAVAAPSDLKKKPGDIWVGYVGRLESVKGWYDLATVAMKMVGKRPNLHFFFAGPKEKAEEALKAFQHPQIHFLGSRKDVAGLDKMFDIFVMPSLSEGLSNAIMEAMAAGCACLVSNVGGNKILLDKNEGLFFEPGNLGDLETKLLGLINDPVKIKELGRLARAKIAEEFDLSVNVEKLAEALKSTSATR</sequence>
<feature type="domain" description="Glycosyltransferase subfamily 4-like N-terminal" evidence="1">
    <location>
        <begin position="26"/>
        <end position="181"/>
    </location>
</feature>
<evidence type="ECO:0000313" key="2">
    <source>
        <dbReference type="EMBL" id="OGD64555.1"/>
    </source>
</evidence>
<gene>
    <name evidence="2" type="ORF">A3A71_00670</name>
</gene>
<dbReference type="Proteomes" id="UP000177481">
    <property type="component" value="Unassembled WGS sequence"/>
</dbReference>
<comment type="caution">
    <text evidence="2">The sequence shown here is derived from an EMBL/GenBank/DDBJ whole genome shotgun (WGS) entry which is preliminary data.</text>
</comment>
<dbReference type="Pfam" id="PF13692">
    <property type="entry name" value="Glyco_trans_1_4"/>
    <property type="match status" value="1"/>
</dbReference>
<protein>
    <recommendedName>
        <fullName evidence="1">Glycosyltransferase subfamily 4-like N-terminal domain-containing protein</fullName>
    </recommendedName>
</protein>
<accession>A0A1F5EB02</accession>